<dbReference type="Pfam" id="PF00550">
    <property type="entry name" value="PP-binding"/>
    <property type="match status" value="1"/>
</dbReference>
<dbReference type="GeneID" id="97193282"/>
<reference evidence="2 3" key="1">
    <citation type="submission" date="2018-08" db="EMBL/GenBank/DDBJ databases">
        <title>A genome reference for cultivated species of the human gut microbiota.</title>
        <authorList>
            <person name="Zou Y."/>
            <person name="Xue W."/>
            <person name="Luo G."/>
        </authorList>
    </citation>
    <scope>NUCLEOTIDE SEQUENCE [LARGE SCALE GENOMIC DNA]</scope>
    <source>
        <strain evidence="2 3">AF37-2AT</strain>
    </source>
</reference>
<organism evidence="2 3">
    <name type="scientific">Sellimonas intestinalis</name>
    <dbReference type="NCBI Taxonomy" id="1653434"/>
    <lineage>
        <taxon>Bacteria</taxon>
        <taxon>Bacillati</taxon>
        <taxon>Bacillota</taxon>
        <taxon>Clostridia</taxon>
        <taxon>Lachnospirales</taxon>
        <taxon>Lachnospiraceae</taxon>
        <taxon>Sellimonas</taxon>
    </lineage>
</organism>
<dbReference type="RefSeq" id="WP_024733042.1">
    <property type="nucleotide sequence ID" value="NZ_CP094681.1"/>
</dbReference>
<dbReference type="PROSITE" id="PS50075">
    <property type="entry name" value="CARRIER"/>
    <property type="match status" value="1"/>
</dbReference>
<comment type="caution">
    <text evidence="2">The sequence shown here is derived from an EMBL/GenBank/DDBJ whole genome shotgun (WGS) entry which is preliminary data.</text>
</comment>
<dbReference type="AlphaFoldDB" id="A0A3E3K0S0"/>
<feature type="domain" description="Carrier" evidence="1">
    <location>
        <begin position="7"/>
        <end position="87"/>
    </location>
</feature>
<dbReference type="InterPro" id="IPR036736">
    <property type="entry name" value="ACP-like_sf"/>
</dbReference>
<gene>
    <name evidence="2" type="ORF">DW016_10155</name>
</gene>
<dbReference type="OrthoDB" id="9804551at2"/>
<name>A0A3E3K0S0_9FIRM</name>
<evidence type="ECO:0000313" key="3">
    <source>
        <dbReference type="Proteomes" id="UP000261080"/>
    </source>
</evidence>
<evidence type="ECO:0000313" key="2">
    <source>
        <dbReference type="EMBL" id="RGE86418.1"/>
    </source>
</evidence>
<dbReference type="EMBL" id="QVLX01000005">
    <property type="protein sequence ID" value="RGE86418.1"/>
    <property type="molecule type" value="Genomic_DNA"/>
</dbReference>
<dbReference type="Gene3D" id="1.10.1200.10">
    <property type="entry name" value="ACP-like"/>
    <property type="match status" value="1"/>
</dbReference>
<evidence type="ECO:0000259" key="1">
    <source>
        <dbReference type="PROSITE" id="PS50075"/>
    </source>
</evidence>
<keyword evidence="3" id="KW-1185">Reference proteome</keyword>
<proteinExistence type="predicted"/>
<accession>A0A3E3K0S0</accession>
<dbReference type="Proteomes" id="UP000261080">
    <property type="component" value="Unassembled WGS sequence"/>
</dbReference>
<dbReference type="InterPro" id="IPR009081">
    <property type="entry name" value="PP-bd_ACP"/>
</dbReference>
<dbReference type="SUPFAM" id="SSF47336">
    <property type="entry name" value="ACP-like"/>
    <property type="match status" value="1"/>
</dbReference>
<protein>
    <recommendedName>
        <fullName evidence="1">Carrier domain-containing protein</fullName>
    </recommendedName>
</protein>
<sequence length="90" mass="10628">MNKFKYEDIENEIKKIFIELLQLDKKVEELDSNENLFLEEYGYSSIDALELIIMIEDAFEIAIPEEKLNTDLLESVKSLTDYVYSLLQDK</sequence>